<comment type="subcellular location">
    <subcellularLocation>
        <location evidence="1">Membrane</location>
        <topology evidence="1">Multi-pass membrane protein</topology>
    </subcellularLocation>
</comment>
<feature type="transmembrane region" description="Helical" evidence="5">
    <location>
        <begin position="261"/>
        <end position="286"/>
    </location>
</feature>
<protein>
    <recommendedName>
        <fullName evidence="9">TrbL/VirB6 plasmid conjugal transfer protein</fullName>
    </recommendedName>
</protein>
<evidence type="ECO:0000256" key="1">
    <source>
        <dbReference type="ARBA" id="ARBA00004141"/>
    </source>
</evidence>
<gene>
    <name evidence="7" type="ORF">BSU04_41865</name>
</gene>
<sequence>MVRSFRTLRLAIVCVGIFLGASYGLQTANAQLVTAADAPAATGAAAATTPAVPAGTPGEFGKGSNDAVGQIASLLNSLIPNAVTLSQKVMPEANKFAWGLGVITIVLAGVRFAGTHHPVSAWIAVFEEITILGIFVALYLGYTTAAPGFWNWFVALGSAINNGASSDVASQMATLAGTIVDALRQNFTVYGALTNLPSFIADAAVLLLAFVVMAIASVFFAYYTAIGQIQSAIGIVLGPIALALGFSSYTRNYFQKWLDWMVSAGMYVVVVQILMGLVGTSITSALKTATTVGGHTTMNAAYVFDLAVFVLLLSLEIPKLAGIFGGGASASGTSGVKTLSKAATGFL</sequence>
<evidence type="ECO:0000313" key="7">
    <source>
        <dbReference type="EMBL" id="OXC72477.1"/>
    </source>
</evidence>
<evidence type="ECO:0000256" key="3">
    <source>
        <dbReference type="ARBA" id="ARBA00022989"/>
    </source>
</evidence>
<proteinExistence type="predicted"/>
<feature type="chain" id="PRO_5013098955" description="TrbL/VirB6 plasmid conjugal transfer protein" evidence="6">
    <location>
        <begin position="31"/>
        <end position="347"/>
    </location>
</feature>
<keyword evidence="3 5" id="KW-1133">Transmembrane helix</keyword>
<dbReference type="Proteomes" id="UP000214720">
    <property type="component" value="Unassembled WGS sequence"/>
</dbReference>
<feature type="transmembrane region" description="Helical" evidence="5">
    <location>
        <begin position="96"/>
        <end position="114"/>
    </location>
</feature>
<accession>A0A226WNY0</accession>
<feature type="signal peptide" evidence="6">
    <location>
        <begin position="1"/>
        <end position="30"/>
    </location>
</feature>
<dbReference type="Pfam" id="PF04610">
    <property type="entry name" value="TrbL"/>
    <property type="match status" value="1"/>
</dbReference>
<evidence type="ECO:0000256" key="6">
    <source>
        <dbReference type="SAM" id="SignalP"/>
    </source>
</evidence>
<keyword evidence="2 5" id="KW-0812">Transmembrane</keyword>
<feature type="transmembrane region" description="Helical" evidence="5">
    <location>
        <begin position="232"/>
        <end position="249"/>
    </location>
</feature>
<feature type="transmembrane region" description="Helical" evidence="5">
    <location>
        <begin position="203"/>
        <end position="225"/>
    </location>
</feature>
<keyword evidence="4 5" id="KW-0472">Membrane</keyword>
<dbReference type="InterPro" id="IPR007688">
    <property type="entry name" value="Conjugal_tfr_TrbL/VirB6"/>
</dbReference>
<evidence type="ECO:0000313" key="8">
    <source>
        <dbReference type="Proteomes" id="UP000214720"/>
    </source>
</evidence>
<evidence type="ECO:0000256" key="4">
    <source>
        <dbReference type="ARBA" id="ARBA00023136"/>
    </source>
</evidence>
<evidence type="ECO:0000256" key="5">
    <source>
        <dbReference type="SAM" id="Phobius"/>
    </source>
</evidence>
<dbReference type="AlphaFoldDB" id="A0A226WNY0"/>
<keyword evidence="6" id="KW-0732">Signal</keyword>
<comment type="caution">
    <text evidence="7">The sequence shown here is derived from an EMBL/GenBank/DDBJ whole genome shotgun (WGS) entry which is preliminary data.</text>
</comment>
<feature type="transmembrane region" description="Helical" evidence="5">
    <location>
        <begin position="121"/>
        <end position="142"/>
    </location>
</feature>
<dbReference type="GO" id="GO:0016020">
    <property type="term" value="C:membrane"/>
    <property type="evidence" value="ECO:0007669"/>
    <property type="project" value="UniProtKB-SubCell"/>
</dbReference>
<dbReference type="OrthoDB" id="8957337at2"/>
<name>A0A226WNY0_CABSO</name>
<reference evidence="8" key="1">
    <citation type="submission" date="2017-01" db="EMBL/GenBank/DDBJ databases">
        <title>Genome Analysis of Deinococcus marmoris KOPRI26562.</title>
        <authorList>
            <person name="Kim J.H."/>
            <person name="Oh H.-M."/>
        </authorList>
    </citation>
    <scope>NUCLEOTIDE SEQUENCE [LARGE SCALE GENOMIC DNA]</scope>
    <source>
        <strain evidence="8">PAMC 26633</strain>
    </source>
</reference>
<evidence type="ECO:0008006" key="9">
    <source>
        <dbReference type="Google" id="ProtNLM"/>
    </source>
</evidence>
<dbReference type="RefSeq" id="WP_089165727.1">
    <property type="nucleotide sequence ID" value="NZ_MTHB01000276.1"/>
</dbReference>
<organism evidence="7 8">
    <name type="scientific">Caballeronia sordidicola</name>
    <name type="common">Burkholderia sordidicola</name>
    <dbReference type="NCBI Taxonomy" id="196367"/>
    <lineage>
        <taxon>Bacteria</taxon>
        <taxon>Pseudomonadati</taxon>
        <taxon>Pseudomonadota</taxon>
        <taxon>Betaproteobacteria</taxon>
        <taxon>Burkholderiales</taxon>
        <taxon>Burkholderiaceae</taxon>
        <taxon>Caballeronia</taxon>
    </lineage>
</organism>
<dbReference type="EMBL" id="MTHB01000276">
    <property type="protein sequence ID" value="OXC72477.1"/>
    <property type="molecule type" value="Genomic_DNA"/>
</dbReference>
<evidence type="ECO:0000256" key="2">
    <source>
        <dbReference type="ARBA" id="ARBA00022692"/>
    </source>
</evidence>
<dbReference type="GO" id="GO:0030255">
    <property type="term" value="P:protein secretion by the type IV secretion system"/>
    <property type="evidence" value="ECO:0007669"/>
    <property type="project" value="InterPro"/>
</dbReference>